<protein>
    <submittedName>
        <fullName evidence="2">Uncharacterized protein</fullName>
    </submittedName>
</protein>
<dbReference type="RefSeq" id="WP_182891083.1">
    <property type="nucleotide sequence ID" value="NZ_JACGZW010000004.1"/>
</dbReference>
<organism evidence="2 3">
    <name type="scientific">Amycolatopsis dendrobii</name>
    <dbReference type="NCBI Taxonomy" id="2760662"/>
    <lineage>
        <taxon>Bacteria</taxon>
        <taxon>Bacillati</taxon>
        <taxon>Actinomycetota</taxon>
        <taxon>Actinomycetes</taxon>
        <taxon>Pseudonocardiales</taxon>
        <taxon>Pseudonocardiaceae</taxon>
        <taxon>Amycolatopsis</taxon>
    </lineage>
</organism>
<dbReference type="EMBL" id="JACGZW010000004">
    <property type="protein sequence ID" value="MBB1153993.1"/>
    <property type="molecule type" value="Genomic_DNA"/>
</dbReference>
<reference evidence="2 3" key="1">
    <citation type="submission" date="2020-08" db="EMBL/GenBank/DDBJ databases">
        <title>Amycolatopsis sp. nov. DR6-1 isolated from Dendrobium heterocarpum.</title>
        <authorList>
            <person name="Tedsree N."/>
            <person name="Kuncharoen N."/>
            <person name="Likhitwitayawuid K."/>
            <person name="Tanasupawat S."/>
        </authorList>
    </citation>
    <scope>NUCLEOTIDE SEQUENCE [LARGE SCALE GENOMIC DNA]</scope>
    <source>
        <strain evidence="2 3">DR6-1</strain>
    </source>
</reference>
<evidence type="ECO:0000313" key="3">
    <source>
        <dbReference type="Proteomes" id="UP000526734"/>
    </source>
</evidence>
<feature type="region of interest" description="Disordered" evidence="1">
    <location>
        <begin position="40"/>
        <end position="110"/>
    </location>
</feature>
<name>A0A7W3VVI3_9PSEU</name>
<dbReference type="Proteomes" id="UP000526734">
    <property type="component" value="Unassembled WGS sequence"/>
</dbReference>
<accession>A0A7W3VVI3</accession>
<feature type="compositionally biased region" description="Low complexity" evidence="1">
    <location>
        <begin position="98"/>
        <end position="110"/>
    </location>
</feature>
<dbReference type="AlphaFoldDB" id="A0A7W3VVI3"/>
<gene>
    <name evidence="2" type="ORF">H4281_12695</name>
</gene>
<proteinExistence type="predicted"/>
<comment type="caution">
    <text evidence="2">The sequence shown here is derived from an EMBL/GenBank/DDBJ whole genome shotgun (WGS) entry which is preliminary data.</text>
</comment>
<sequence length="142" mass="15488">MATIYAPEPEFTGRVGEVEFVAGVGHSDDAHHLNYFRRHGYDIDADEQADDVEETTGESEKDEPEETGPAEPDESEPEESDESEEDDEPAEDEDDEPVAVTRPPVAAPKADWVAYAVAALGLDEGEADAETKQELIDRANAQ</sequence>
<feature type="compositionally biased region" description="Acidic residues" evidence="1">
    <location>
        <begin position="43"/>
        <end position="97"/>
    </location>
</feature>
<evidence type="ECO:0000256" key="1">
    <source>
        <dbReference type="SAM" id="MobiDB-lite"/>
    </source>
</evidence>
<evidence type="ECO:0000313" key="2">
    <source>
        <dbReference type="EMBL" id="MBB1153993.1"/>
    </source>
</evidence>
<keyword evidence="3" id="KW-1185">Reference proteome</keyword>